<feature type="region of interest" description="Disordered" evidence="5">
    <location>
        <begin position="533"/>
        <end position="573"/>
    </location>
</feature>
<evidence type="ECO:0000256" key="2">
    <source>
        <dbReference type="ARBA" id="ARBA00023015"/>
    </source>
</evidence>
<dbReference type="VEuPathDB" id="FungiDB:YALI0_F32065g"/>
<feature type="compositionally biased region" description="Low complexity" evidence="5">
    <location>
        <begin position="96"/>
        <end position="118"/>
    </location>
</feature>
<dbReference type="PANTHER" id="PTHR31668">
    <property type="entry name" value="GLUCOSE TRANSPORT TRANSCRIPTION REGULATOR RGT1-RELATED-RELATED"/>
    <property type="match status" value="1"/>
</dbReference>
<dbReference type="Proteomes" id="UP000182444">
    <property type="component" value="Chromosome 1F"/>
</dbReference>
<feature type="compositionally biased region" description="Low complexity" evidence="5">
    <location>
        <begin position="533"/>
        <end position="552"/>
    </location>
</feature>
<gene>
    <name evidence="6" type="ORF">YALI1_F39789g</name>
</gene>
<evidence type="ECO:0000313" key="6">
    <source>
        <dbReference type="EMBL" id="AOW07985.1"/>
    </source>
</evidence>
<dbReference type="GO" id="GO:0005634">
    <property type="term" value="C:nucleus"/>
    <property type="evidence" value="ECO:0007669"/>
    <property type="project" value="TreeGrafter"/>
</dbReference>
<protein>
    <submittedName>
        <fullName evidence="6">Uncharacterized protein</fullName>
    </submittedName>
</protein>
<dbReference type="GO" id="GO:0001080">
    <property type="term" value="P:nitrogen catabolite activation of transcription from RNA polymerase II promoter"/>
    <property type="evidence" value="ECO:0007669"/>
    <property type="project" value="TreeGrafter"/>
</dbReference>
<dbReference type="AlphaFoldDB" id="A0A1D8NQS5"/>
<dbReference type="GeneID" id="2907742"/>
<dbReference type="PANTHER" id="PTHR31668:SF4">
    <property type="entry name" value="TRANSCRIPTIONAL ACTIVATOR PROTEIN DAL81"/>
    <property type="match status" value="1"/>
</dbReference>
<reference evidence="6 7" key="1">
    <citation type="journal article" date="2016" name="PLoS ONE">
        <title>Sequence Assembly of Yarrowia lipolytica Strain W29/CLIB89 Shows Transposable Element Diversity.</title>
        <authorList>
            <person name="Magnan C."/>
            <person name="Yu J."/>
            <person name="Chang I."/>
            <person name="Jahn E."/>
            <person name="Kanomata Y."/>
            <person name="Wu J."/>
            <person name="Zeller M."/>
            <person name="Oakes M."/>
            <person name="Baldi P."/>
            <person name="Sandmeyer S."/>
        </authorList>
    </citation>
    <scope>NUCLEOTIDE SEQUENCE [LARGE SCALE GENOMIC DNA]</scope>
    <source>
        <strain evidence="7">CLIB89(W29)</strain>
    </source>
</reference>
<keyword evidence="3" id="KW-0804">Transcription</keyword>
<dbReference type="KEGG" id="yli:2907742"/>
<name>A0A1D8NQS5_YARLL</name>
<evidence type="ECO:0000256" key="1">
    <source>
        <dbReference type="ARBA" id="ARBA00022833"/>
    </source>
</evidence>
<dbReference type="VEuPathDB" id="FungiDB:YALI1_F39789g"/>
<keyword evidence="4" id="KW-0539">Nucleus</keyword>
<evidence type="ECO:0000256" key="4">
    <source>
        <dbReference type="ARBA" id="ARBA00023242"/>
    </source>
</evidence>
<feature type="region of interest" description="Disordered" evidence="5">
    <location>
        <begin position="37"/>
        <end position="56"/>
    </location>
</feature>
<keyword evidence="2" id="KW-0805">Transcription regulation</keyword>
<organism evidence="6 7">
    <name type="scientific">Yarrowia lipolytica</name>
    <name type="common">Candida lipolytica</name>
    <dbReference type="NCBI Taxonomy" id="4952"/>
    <lineage>
        <taxon>Eukaryota</taxon>
        <taxon>Fungi</taxon>
        <taxon>Dikarya</taxon>
        <taxon>Ascomycota</taxon>
        <taxon>Saccharomycotina</taxon>
        <taxon>Dipodascomycetes</taxon>
        <taxon>Dipodascales</taxon>
        <taxon>Dipodascales incertae sedis</taxon>
        <taxon>Yarrowia</taxon>
    </lineage>
</organism>
<dbReference type="EMBL" id="CP017558">
    <property type="protein sequence ID" value="AOW07985.1"/>
    <property type="molecule type" value="Genomic_DNA"/>
</dbReference>
<keyword evidence="1" id="KW-0862">Zinc</keyword>
<sequence length="597" mass="65160">MRLELLAPTTPCESGHFLRHTGSRLPSIHALNFTRPVSPQQQQLQQAAPGAPASVPPMDMYRPNMFFKVDRRASLPGYPPNMTMPNPAPKSEGYAPSQVSNSPPHSSFSSHQTQQPHSMGQATATPPPSRSEEKYLDNYYQVVHPILPILPPKAVVEQWLVQAEPTVGAKLRECLLLALKNIYVSSGGAQTGSESVARQLCELQIALASSETVSDLSLGSAKQAISNNTCSTAATTHILHLMIQLLVFVQTQDYSRLATSVAQGYALGIHTIYATGKRPEFESALNLMTHHNNEATSTHNNVDNESIWDTCYRLHMLVFVLDRLHSLRMSTPALMDPQLVLVTLCDGLPKVLLKLQGLNFLVALALSVATPETQSFSLQRHEWFKKSLLQPGNPSLTQHAFDRLMQSVRGQAVSWAKAMSLYAEAIRQYQQQQGWEKILSTISSLVDTVDTSLMAAVPLISEYFVHEVISLISGLVSAFGSEIDYEAVHMAGEVVERRFPQQVNHWKLAVAPKLPKNDVADAVVMAAVNSAHSSAPPSATTASTASSTSSLSSPPPMSIRTLPPAGSLGHQQGFMQKPFDKSLLEGLASVAMHRPRH</sequence>
<evidence type="ECO:0000313" key="7">
    <source>
        <dbReference type="Proteomes" id="UP000182444"/>
    </source>
</evidence>
<accession>A0A1D8NQS5</accession>
<feature type="region of interest" description="Disordered" evidence="5">
    <location>
        <begin position="77"/>
        <end position="132"/>
    </location>
</feature>
<feature type="compositionally biased region" description="Low complexity" evidence="5">
    <location>
        <begin position="39"/>
        <end position="53"/>
    </location>
</feature>
<evidence type="ECO:0000256" key="3">
    <source>
        <dbReference type="ARBA" id="ARBA00023163"/>
    </source>
</evidence>
<proteinExistence type="predicted"/>
<dbReference type="RefSeq" id="XP_506120.3">
    <property type="nucleotide sequence ID" value="XM_506120.3"/>
</dbReference>
<evidence type="ECO:0000256" key="5">
    <source>
        <dbReference type="SAM" id="MobiDB-lite"/>
    </source>
</evidence>
<dbReference type="InterPro" id="IPR050797">
    <property type="entry name" value="Carb_Metab_Trans_Reg"/>
</dbReference>